<gene>
    <name evidence="2" type="ORF">SYK_02820</name>
</gene>
<feature type="region of interest" description="Disordered" evidence="1">
    <location>
        <begin position="1"/>
        <end position="30"/>
    </location>
</feature>
<name>A0ABM8AWR2_9BACT</name>
<evidence type="ECO:0000313" key="2">
    <source>
        <dbReference type="EMBL" id="BDQ35922.1"/>
    </source>
</evidence>
<evidence type="ECO:0008006" key="4">
    <source>
        <dbReference type="Google" id="ProtNLM"/>
    </source>
</evidence>
<dbReference type="RefSeq" id="WP_281761851.1">
    <property type="nucleotide sequence ID" value="NZ_AP026709.1"/>
</dbReference>
<protein>
    <recommendedName>
        <fullName evidence="4">Portal protein</fullName>
    </recommendedName>
</protein>
<organism evidence="2 3">
    <name type="scientific">Pseudodesulfovibrio nedwellii</name>
    <dbReference type="NCBI Taxonomy" id="2973072"/>
    <lineage>
        <taxon>Bacteria</taxon>
        <taxon>Pseudomonadati</taxon>
        <taxon>Thermodesulfobacteriota</taxon>
        <taxon>Desulfovibrionia</taxon>
        <taxon>Desulfovibrionales</taxon>
        <taxon>Desulfovibrionaceae</taxon>
    </lineage>
</organism>
<dbReference type="InterPro" id="IPR056909">
    <property type="entry name" value="SU10_portal"/>
</dbReference>
<dbReference type="EMBL" id="AP026709">
    <property type="protein sequence ID" value="BDQ35922.1"/>
    <property type="molecule type" value="Genomic_DNA"/>
</dbReference>
<dbReference type="Proteomes" id="UP001317742">
    <property type="component" value="Chromosome"/>
</dbReference>
<evidence type="ECO:0000256" key="1">
    <source>
        <dbReference type="SAM" id="MobiDB-lite"/>
    </source>
</evidence>
<evidence type="ECO:0000313" key="3">
    <source>
        <dbReference type="Proteomes" id="UP001317742"/>
    </source>
</evidence>
<feature type="compositionally biased region" description="Basic and acidic residues" evidence="1">
    <location>
        <begin position="10"/>
        <end position="24"/>
    </location>
</feature>
<dbReference type="Pfam" id="PF23899">
    <property type="entry name" value="SU10_portal"/>
    <property type="match status" value="1"/>
</dbReference>
<accession>A0ABM8AWR2</accession>
<keyword evidence="3" id="KW-1185">Reference proteome</keyword>
<proteinExistence type="predicted"/>
<reference evidence="2 3" key="1">
    <citation type="submission" date="2022-08" db="EMBL/GenBank/DDBJ databases">
        <title>Genome Sequence of the sulphate-reducing bacterium, Pseudodesulfovibrio sp. SYK.</title>
        <authorList>
            <person name="Kondo R."/>
            <person name="Kataoka T."/>
        </authorList>
    </citation>
    <scope>NUCLEOTIDE SEQUENCE [LARGE SCALE GENOMIC DNA]</scope>
    <source>
        <strain evidence="2 3">SYK</strain>
    </source>
</reference>
<sequence length="711" mass="78706">MGALNYKTPDQLKQEDDEKARQAAENRQASPAISGLSSYVDLCWQAALQAKAPIERRMFMCLRAKQGQYEPERLAEIEKHGGSTIYMNITEEKCNAAESWLEDILMQPDANPWGVDPTPIPELSPDKQKEIDQDIEQHINGMVQRQIAMENQQHFEQTGQSLDLTAVDIQYKMQEAYEALKGSIEEYRSFVLKETKKQAKAADVAIERKMEDELEEASWEDALRDAIPDIVGMPAGFVKGPIFKRKKEMVWGEGPDGRSVPTVEHRIVKEFYSPSPLDMYPSPNSKDIGDGFLFEVHRMTRLDLTSLIGVPGYDEQAIRAVLTQYGSGGLKSWLWLNNDHARNALQGRQHADLDPEGKIEALQFWGNVQGKHLIMFGVPAEQIPDPLEEYAAELWKIGPYVIKAELNGDPLGRPPYYKAGVRPIKGSFWYKGVPEVLEDIQEMCNSAARALCNNMALASGPQVGVDMGAIPPGEKVTEMYPLKVWPFNMGKNPASGRQPIWFFQPKLLAGELLNVYAKWSDEADVKTGIPKYSYGASSSGGALSTAAGMSMMMTAASRGIKRIIRCIDKNIIKPSVVRLWQYLMLFEHDETVLRGDIKIKATGSSALMVKEQQAVRRNEFLQIALHPSVQNIIGPTGLANILRPTVQGLDYDTDKIIPEDDEIMKQIQEAMAQPGAIPGEGQPVPAEMGQGVDAAGAAMGGGDAALFQGGN</sequence>